<dbReference type="PROSITE" id="PS51645">
    <property type="entry name" value="PHR_CRY_ALPHA_BETA"/>
    <property type="match status" value="1"/>
</dbReference>
<dbReference type="PANTHER" id="PTHR11455:SF9">
    <property type="entry name" value="CRYPTOCHROME CIRCADIAN CLOCK 5 ISOFORM X1"/>
    <property type="match status" value="1"/>
</dbReference>
<dbReference type="AlphaFoldDB" id="A0A7W3TIG3"/>
<dbReference type="InterPro" id="IPR036155">
    <property type="entry name" value="Crypto/Photolyase_N_sf"/>
</dbReference>
<dbReference type="InterPro" id="IPR002081">
    <property type="entry name" value="Cryptochrome/DNA_photolyase_1"/>
</dbReference>
<dbReference type="GO" id="GO:0071949">
    <property type="term" value="F:FAD binding"/>
    <property type="evidence" value="ECO:0007669"/>
    <property type="project" value="TreeGrafter"/>
</dbReference>
<proteinExistence type="predicted"/>
<accession>A0A7W3TIG3</accession>
<dbReference type="Pfam" id="PF00875">
    <property type="entry name" value="DNA_photolyase"/>
    <property type="match status" value="1"/>
</dbReference>
<dbReference type="GO" id="GO:0009416">
    <property type="term" value="P:response to light stimulus"/>
    <property type="evidence" value="ECO:0007669"/>
    <property type="project" value="TreeGrafter"/>
</dbReference>
<name>A0A7W3TIG3_9ACTN</name>
<dbReference type="InterPro" id="IPR006050">
    <property type="entry name" value="DNA_photolyase_N"/>
</dbReference>
<keyword evidence="3" id="KW-1185">Reference proteome</keyword>
<dbReference type="EMBL" id="VKHT01001647">
    <property type="protein sequence ID" value="MBB0247367.1"/>
    <property type="molecule type" value="Genomic_DNA"/>
</dbReference>
<dbReference type="Gene3D" id="3.40.50.620">
    <property type="entry name" value="HUPs"/>
    <property type="match status" value="1"/>
</dbReference>
<evidence type="ECO:0000259" key="1">
    <source>
        <dbReference type="PROSITE" id="PS51645"/>
    </source>
</evidence>
<protein>
    <recommendedName>
        <fullName evidence="1">Photolyase/cryptochrome alpha/beta domain-containing protein</fullName>
    </recommendedName>
</protein>
<dbReference type="Proteomes" id="UP000538929">
    <property type="component" value="Unassembled WGS sequence"/>
</dbReference>
<dbReference type="InterPro" id="IPR014729">
    <property type="entry name" value="Rossmann-like_a/b/a_fold"/>
</dbReference>
<reference evidence="3" key="1">
    <citation type="submission" date="2019-10" db="EMBL/GenBank/DDBJ databases">
        <title>Streptomyces sp. nov., a novel actinobacterium isolated from alkaline environment.</title>
        <authorList>
            <person name="Golinska P."/>
        </authorList>
    </citation>
    <scope>NUCLEOTIDE SEQUENCE [LARGE SCALE GENOMIC DNA]</scope>
    <source>
        <strain evidence="3">DSM 42118</strain>
    </source>
</reference>
<gene>
    <name evidence="2" type="ORF">FNQ90_25400</name>
</gene>
<organism evidence="2 3">
    <name type="scientific">Streptomyces alkaliphilus</name>
    <dbReference type="NCBI Taxonomy" id="1472722"/>
    <lineage>
        <taxon>Bacteria</taxon>
        <taxon>Bacillati</taxon>
        <taxon>Actinomycetota</taxon>
        <taxon>Actinomycetes</taxon>
        <taxon>Kitasatosporales</taxon>
        <taxon>Streptomycetaceae</taxon>
        <taxon>Streptomyces</taxon>
    </lineage>
</organism>
<feature type="non-terminal residue" evidence="2">
    <location>
        <position position="163"/>
    </location>
</feature>
<dbReference type="PANTHER" id="PTHR11455">
    <property type="entry name" value="CRYPTOCHROME"/>
    <property type="match status" value="1"/>
</dbReference>
<feature type="domain" description="Photolyase/cryptochrome alpha/beta" evidence="1">
    <location>
        <begin position="10"/>
        <end position="142"/>
    </location>
</feature>
<dbReference type="GO" id="GO:0003904">
    <property type="term" value="F:deoxyribodipyrimidine photo-lyase activity"/>
    <property type="evidence" value="ECO:0007669"/>
    <property type="project" value="TreeGrafter"/>
</dbReference>
<evidence type="ECO:0000313" key="3">
    <source>
        <dbReference type="Proteomes" id="UP000538929"/>
    </source>
</evidence>
<dbReference type="SUPFAM" id="SSF52425">
    <property type="entry name" value="Cryptochrome/photolyase, N-terminal domain"/>
    <property type="match status" value="1"/>
</dbReference>
<sequence length="163" mass="17661">MGHPFGGRSLRRLHPLPSDLRVHDHPVLDAALRDAGRSGAIVPLFVRDTDLEATGFAAPHRRAFLADCLADLDTALRERGGRLVIRSGAVVEEVCRVAAEAGARRVHIAAGVSRFSAHRERGLRRALERDGRELVVHEAVTTAVPPGWVTPSGGDHFAVFTPY</sequence>
<evidence type="ECO:0000313" key="2">
    <source>
        <dbReference type="EMBL" id="MBB0247367.1"/>
    </source>
</evidence>
<comment type="caution">
    <text evidence="2">The sequence shown here is derived from an EMBL/GenBank/DDBJ whole genome shotgun (WGS) entry which is preliminary data.</text>
</comment>
<dbReference type="GO" id="GO:0003677">
    <property type="term" value="F:DNA binding"/>
    <property type="evidence" value="ECO:0007669"/>
    <property type="project" value="TreeGrafter"/>
</dbReference>